<gene>
    <name evidence="2" type="primary">Dgri\GH13843</name>
    <name evidence="2" type="ORF">Dgri_GH13843</name>
</gene>
<keyword evidence="3" id="KW-1185">Reference proteome</keyword>
<feature type="compositionally biased region" description="Basic and acidic residues" evidence="1">
    <location>
        <begin position="1"/>
        <end position="18"/>
    </location>
</feature>
<reference evidence="2 3" key="1">
    <citation type="journal article" date="2007" name="Nature">
        <title>Evolution of genes and genomes on the Drosophila phylogeny.</title>
        <authorList>
            <consortium name="Drosophila 12 Genomes Consortium"/>
            <person name="Clark A.G."/>
            <person name="Eisen M.B."/>
            <person name="Smith D.R."/>
            <person name="Bergman C.M."/>
            <person name="Oliver B."/>
            <person name="Markow T.A."/>
            <person name="Kaufman T.C."/>
            <person name="Kellis M."/>
            <person name="Gelbart W."/>
            <person name="Iyer V.N."/>
            <person name="Pollard D.A."/>
            <person name="Sackton T.B."/>
            <person name="Larracuente A.M."/>
            <person name="Singh N.D."/>
            <person name="Abad J.P."/>
            <person name="Abt D.N."/>
            <person name="Adryan B."/>
            <person name="Aguade M."/>
            <person name="Akashi H."/>
            <person name="Anderson W.W."/>
            <person name="Aquadro C.F."/>
            <person name="Ardell D.H."/>
            <person name="Arguello R."/>
            <person name="Artieri C.G."/>
            <person name="Barbash D.A."/>
            <person name="Barker D."/>
            <person name="Barsanti P."/>
            <person name="Batterham P."/>
            <person name="Batzoglou S."/>
            <person name="Begun D."/>
            <person name="Bhutkar A."/>
            <person name="Blanco E."/>
            <person name="Bosak S.A."/>
            <person name="Bradley R.K."/>
            <person name="Brand A.D."/>
            <person name="Brent M.R."/>
            <person name="Brooks A.N."/>
            <person name="Brown R.H."/>
            <person name="Butlin R.K."/>
            <person name="Caggese C."/>
            <person name="Calvi B.R."/>
            <person name="Bernardo de Carvalho A."/>
            <person name="Caspi A."/>
            <person name="Castrezana S."/>
            <person name="Celniker S.E."/>
            <person name="Chang J.L."/>
            <person name="Chapple C."/>
            <person name="Chatterji S."/>
            <person name="Chinwalla A."/>
            <person name="Civetta A."/>
            <person name="Clifton S.W."/>
            <person name="Comeron J.M."/>
            <person name="Costello J.C."/>
            <person name="Coyne J.A."/>
            <person name="Daub J."/>
            <person name="David R.G."/>
            <person name="Delcher A.L."/>
            <person name="Delehaunty K."/>
            <person name="Do C.B."/>
            <person name="Ebling H."/>
            <person name="Edwards K."/>
            <person name="Eickbush T."/>
            <person name="Evans J.D."/>
            <person name="Filipski A."/>
            <person name="Findeiss S."/>
            <person name="Freyhult E."/>
            <person name="Fulton L."/>
            <person name="Fulton R."/>
            <person name="Garcia A.C."/>
            <person name="Gardiner A."/>
            <person name="Garfield D.A."/>
            <person name="Garvin B.E."/>
            <person name="Gibson G."/>
            <person name="Gilbert D."/>
            <person name="Gnerre S."/>
            <person name="Godfrey J."/>
            <person name="Good R."/>
            <person name="Gotea V."/>
            <person name="Gravely B."/>
            <person name="Greenberg A.J."/>
            <person name="Griffiths-Jones S."/>
            <person name="Gross S."/>
            <person name="Guigo R."/>
            <person name="Gustafson E.A."/>
            <person name="Haerty W."/>
            <person name="Hahn M.W."/>
            <person name="Halligan D.L."/>
            <person name="Halpern A.L."/>
            <person name="Halter G.M."/>
            <person name="Han M.V."/>
            <person name="Heger A."/>
            <person name="Hillier L."/>
            <person name="Hinrichs A.S."/>
            <person name="Holmes I."/>
            <person name="Hoskins R.A."/>
            <person name="Hubisz M.J."/>
            <person name="Hultmark D."/>
            <person name="Huntley M.A."/>
            <person name="Jaffe D.B."/>
            <person name="Jagadeeshan S."/>
            <person name="Jeck W.R."/>
            <person name="Johnson J."/>
            <person name="Jones C.D."/>
            <person name="Jordan W.C."/>
            <person name="Karpen G.H."/>
            <person name="Kataoka E."/>
            <person name="Keightley P.D."/>
            <person name="Kheradpour P."/>
            <person name="Kirkness E.F."/>
            <person name="Koerich L.B."/>
            <person name="Kristiansen K."/>
            <person name="Kudrna D."/>
            <person name="Kulathinal R.J."/>
            <person name="Kumar S."/>
            <person name="Kwok R."/>
            <person name="Lander E."/>
            <person name="Langley C.H."/>
            <person name="Lapoint R."/>
            <person name="Lazzaro B.P."/>
            <person name="Lee S.J."/>
            <person name="Levesque L."/>
            <person name="Li R."/>
            <person name="Lin C.F."/>
            <person name="Lin M.F."/>
            <person name="Lindblad-Toh K."/>
            <person name="Llopart A."/>
            <person name="Long M."/>
            <person name="Low L."/>
            <person name="Lozovsky E."/>
            <person name="Lu J."/>
            <person name="Luo M."/>
            <person name="Machado C.A."/>
            <person name="Makalowski W."/>
            <person name="Marzo M."/>
            <person name="Matsuda M."/>
            <person name="Matzkin L."/>
            <person name="McAllister B."/>
            <person name="McBride C.S."/>
            <person name="McKernan B."/>
            <person name="McKernan K."/>
            <person name="Mendez-Lago M."/>
            <person name="Minx P."/>
            <person name="Mollenhauer M.U."/>
            <person name="Montooth K."/>
            <person name="Mount S.M."/>
            <person name="Mu X."/>
            <person name="Myers E."/>
            <person name="Negre B."/>
            <person name="Newfeld S."/>
            <person name="Nielsen R."/>
            <person name="Noor M.A."/>
            <person name="O'Grady P."/>
            <person name="Pachter L."/>
            <person name="Papaceit M."/>
            <person name="Parisi M.J."/>
            <person name="Parisi M."/>
            <person name="Parts L."/>
            <person name="Pedersen J.S."/>
            <person name="Pesole G."/>
            <person name="Phillippy A.M."/>
            <person name="Ponting C.P."/>
            <person name="Pop M."/>
            <person name="Porcelli D."/>
            <person name="Powell J.R."/>
            <person name="Prohaska S."/>
            <person name="Pruitt K."/>
            <person name="Puig M."/>
            <person name="Quesneville H."/>
            <person name="Ram K.R."/>
            <person name="Rand D."/>
            <person name="Rasmussen M.D."/>
            <person name="Reed L.K."/>
            <person name="Reenan R."/>
            <person name="Reily A."/>
            <person name="Remington K.A."/>
            <person name="Rieger T.T."/>
            <person name="Ritchie M.G."/>
            <person name="Robin C."/>
            <person name="Rogers Y.H."/>
            <person name="Rohde C."/>
            <person name="Rozas J."/>
            <person name="Rubenfield M.J."/>
            <person name="Ruiz A."/>
            <person name="Russo S."/>
            <person name="Salzberg S.L."/>
            <person name="Sanchez-Gracia A."/>
            <person name="Saranga D.J."/>
            <person name="Sato H."/>
            <person name="Schaeffer S.W."/>
            <person name="Schatz M.C."/>
            <person name="Schlenke T."/>
            <person name="Schwartz R."/>
            <person name="Segarra C."/>
            <person name="Singh R.S."/>
            <person name="Sirot L."/>
            <person name="Sirota M."/>
            <person name="Sisneros N.B."/>
            <person name="Smith C.D."/>
            <person name="Smith T.F."/>
            <person name="Spieth J."/>
            <person name="Stage D.E."/>
            <person name="Stark A."/>
            <person name="Stephan W."/>
            <person name="Strausberg R.L."/>
            <person name="Strempel S."/>
            <person name="Sturgill D."/>
            <person name="Sutton G."/>
            <person name="Sutton G.G."/>
            <person name="Tao W."/>
            <person name="Teichmann S."/>
            <person name="Tobari Y.N."/>
            <person name="Tomimura Y."/>
            <person name="Tsolas J.M."/>
            <person name="Valente V.L."/>
            <person name="Venter E."/>
            <person name="Venter J.C."/>
            <person name="Vicario S."/>
            <person name="Vieira F.G."/>
            <person name="Vilella A.J."/>
            <person name="Villasante A."/>
            <person name="Walenz B."/>
            <person name="Wang J."/>
            <person name="Wasserman M."/>
            <person name="Watts T."/>
            <person name="Wilson D."/>
            <person name="Wilson R.K."/>
            <person name="Wing R.A."/>
            <person name="Wolfner M.F."/>
            <person name="Wong A."/>
            <person name="Wong G.K."/>
            <person name="Wu C.I."/>
            <person name="Wu G."/>
            <person name="Yamamoto D."/>
            <person name="Yang H.P."/>
            <person name="Yang S.P."/>
            <person name="Yorke J.A."/>
            <person name="Yoshida K."/>
            <person name="Zdobnov E."/>
            <person name="Zhang P."/>
            <person name="Zhang Y."/>
            <person name="Zimin A.V."/>
            <person name="Baldwin J."/>
            <person name="Abdouelleil A."/>
            <person name="Abdulkadir J."/>
            <person name="Abebe A."/>
            <person name="Abera B."/>
            <person name="Abreu J."/>
            <person name="Acer S.C."/>
            <person name="Aftuck L."/>
            <person name="Alexander A."/>
            <person name="An P."/>
            <person name="Anderson E."/>
            <person name="Anderson S."/>
            <person name="Arachi H."/>
            <person name="Azer M."/>
            <person name="Bachantsang P."/>
            <person name="Barry A."/>
            <person name="Bayul T."/>
            <person name="Berlin A."/>
            <person name="Bessette D."/>
            <person name="Bloom T."/>
            <person name="Blye J."/>
            <person name="Boguslavskiy L."/>
            <person name="Bonnet C."/>
            <person name="Boukhgalter B."/>
            <person name="Bourzgui I."/>
            <person name="Brown A."/>
            <person name="Cahill P."/>
            <person name="Channer S."/>
            <person name="Cheshatsang Y."/>
            <person name="Chuda L."/>
            <person name="Citroen M."/>
            <person name="Collymore A."/>
            <person name="Cooke P."/>
            <person name="Costello M."/>
            <person name="D'Aco K."/>
            <person name="Daza R."/>
            <person name="De Haan G."/>
            <person name="DeGray S."/>
            <person name="DeMaso C."/>
            <person name="Dhargay N."/>
            <person name="Dooley K."/>
            <person name="Dooley E."/>
            <person name="Doricent M."/>
            <person name="Dorje P."/>
            <person name="Dorjee K."/>
            <person name="Dupes A."/>
            <person name="Elong R."/>
            <person name="Falk J."/>
            <person name="Farina A."/>
            <person name="Faro S."/>
            <person name="Ferguson D."/>
            <person name="Fisher S."/>
            <person name="Foley C.D."/>
            <person name="Franke A."/>
            <person name="Friedrich D."/>
            <person name="Gadbois L."/>
            <person name="Gearin G."/>
            <person name="Gearin C.R."/>
            <person name="Giannoukos G."/>
            <person name="Goode T."/>
            <person name="Graham J."/>
            <person name="Grandbois E."/>
            <person name="Grewal S."/>
            <person name="Gyaltsen K."/>
            <person name="Hafez N."/>
            <person name="Hagos B."/>
            <person name="Hall J."/>
            <person name="Henson C."/>
            <person name="Hollinger A."/>
            <person name="Honan T."/>
            <person name="Huard M.D."/>
            <person name="Hughes L."/>
            <person name="Hurhula B."/>
            <person name="Husby M.E."/>
            <person name="Kamat A."/>
            <person name="Kanga B."/>
            <person name="Kashin S."/>
            <person name="Khazanovich D."/>
            <person name="Kisner P."/>
            <person name="Lance K."/>
            <person name="Lara M."/>
            <person name="Lee W."/>
            <person name="Lennon N."/>
            <person name="Letendre F."/>
            <person name="LeVine R."/>
            <person name="Lipovsky A."/>
            <person name="Liu X."/>
            <person name="Liu J."/>
            <person name="Liu S."/>
            <person name="Lokyitsang T."/>
            <person name="Lokyitsang Y."/>
            <person name="Lubonja R."/>
            <person name="Lui A."/>
            <person name="MacDonald P."/>
            <person name="Magnisalis V."/>
            <person name="Maru K."/>
            <person name="Matthews C."/>
            <person name="McCusker W."/>
            <person name="McDonough S."/>
            <person name="Mehta T."/>
            <person name="Meldrim J."/>
            <person name="Meneus L."/>
            <person name="Mihai O."/>
            <person name="Mihalev A."/>
            <person name="Mihova T."/>
            <person name="Mittelman R."/>
            <person name="Mlenga V."/>
            <person name="Montmayeur A."/>
            <person name="Mulrain L."/>
            <person name="Navidi A."/>
            <person name="Naylor J."/>
            <person name="Negash T."/>
            <person name="Nguyen T."/>
            <person name="Nguyen N."/>
            <person name="Nicol R."/>
            <person name="Norbu C."/>
            <person name="Norbu N."/>
            <person name="Novod N."/>
            <person name="O'Neill B."/>
            <person name="Osman S."/>
            <person name="Markiewicz E."/>
            <person name="Oyono O.L."/>
            <person name="Patti C."/>
            <person name="Phunkhang P."/>
            <person name="Pierre F."/>
            <person name="Priest M."/>
            <person name="Raghuraman S."/>
            <person name="Rege F."/>
            <person name="Reyes R."/>
            <person name="Rise C."/>
            <person name="Rogov P."/>
            <person name="Ross K."/>
            <person name="Ryan E."/>
            <person name="Settipalli S."/>
            <person name="Shea T."/>
            <person name="Sherpa N."/>
            <person name="Shi L."/>
            <person name="Shih D."/>
            <person name="Sparrow T."/>
            <person name="Spaulding J."/>
            <person name="Stalker J."/>
            <person name="Stange-Thomann N."/>
            <person name="Stavropoulos S."/>
            <person name="Stone C."/>
            <person name="Strader C."/>
            <person name="Tesfaye S."/>
            <person name="Thomson T."/>
            <person name="Thoulutsang Y."/>
            <person name="Thoulutsang D."/>
            <person name="Topham K."/>
            <person name="Topping I."/>
            <person name="Tsamla T."/>
            <person name="Vassiliev H."/>
            <person name="Vo A."/>
            <person name="Wangchuk T."/>
            <person name="Wangdi T."/>
            <person name="Weiand M."/>
            <person name="Wilkinson J."/>
            <person name="Wilson A."/>
            <person name="Yadav S."/>
            <person name="Young G."/>
            <person name="Yu Q."/>
            <person name="Zembek L."/>
            <person name="Zhong D."/>
            <person name="Zimmer A."/>
            <person name="Zwirko Z."/>
            <person name="Jaffe D.B."/>
            <person name="Alvarez P."/>
            <person name="Brockman W."/>
            <person name="Butler J."/>
            <person name="Chin C."/>
            <person name="Gnerre S."/>
            <person name="Grabherr M."/>
            <person name="Kleber M."/>
            <person name="Mauceli E."/>
            <person name="MacCallum I."/>
        </authorList>
    </citation>
    <scope>NUCLEOTIDE SEQUENCE [LARGE SCALE GENOMIC DNA]</scope>
    <source>
        <strain evidence="3">Tucson 15287-2541.00</strain>
    </source>
</reference>
<protein>
    <submittedName>
        <fullName evidence="2">GH13843</fullName>
    </submittedName>
</protein>
<proteinExistence type="predicted"/>
<dbReference type="HOGENOM" id="CLU_2833835_0_0_1"/>
<feature type="region of interest" description="Disordered" evidence="1">
    <location>
        <begin position="1"/>
        <end position="66"/>
    </location>
</feature>
<evidence type="ECO:0000256" key="1">
    <source>
        <dbReference type="SAM" id="MobiDB-lite"/>
    </source>
</evidence>
<accession>B4JRA0</accession>
<evidence type="ECO:0000313" key="2">
    <source>
        <dbReference type="EMBL" id="EDV99430.1"/>
    </source>
</evidence>
<organism evidence="3">
    <name type="scientific">Drosophila grimshawi</name>
    <name type="common">Hawaiian fruit fly</name>
    <name type="synonym">Idiomyia grimshawi</name>
    <dbReference type="NCBI Taxonomy" id="7222"/>
    <lineage>
        <taxon>Eukaryota</taxon>
        <taxon>Metazoa</taxon>
        <taxon>Ecdysozoa</taxon>
        <taxon>Arthropoda</taxon>
        <taxon>Hexapoda</taxon>
        <taxon>Insecta</taxon>
        <taxon>Pterygota</taxon>
        <taxon>Neoptera</taxon>
        <taxon>Endopterygota</taxon>
        <taxon>Diptera</taxon>
        <taxon>Brachycera</taxon>
        <taxon>Muscomorpha</taxon>
        <taxon>Ephydroidea</taxon>
        <taxon>Drosophilidae</taxon>
        <taxon>Drosophila</taxon>
        <taxon>Hawaiian Drosophila</taxon>
    </lineage>
</organism>
<evidence type="ECO:0000313" key="3">
    <source>
        <dbReference type="Proteomes" id="UP000001070"/>
    </source>
</evidence>
<dbReference type="AlphaFoldDB" id="B4JRA0"/>
<dbReference type="PhylomeDB" id="B4JRA0"/>
<dbReference type="EMBL" id="CH916372">
    <property type="protein sequence ID" value="EDV99430.1"/>
    <property type="molecule type" value="Genomic_DNA"/>
</dbReference>
<sequence length="66" mass="7168">MDDDKHETLNNEQKMDDKDVTDEDSPSANPTAGAEGAAEEPMEVDDAELVEATKQEHLKASPLPLC</sequence>
<name>B4JRA0_DROGR</name>
<dbReference type="Proteomes" id="UP000001070">
    <property type="component" value="Unassembled WGS sequence"/>
</dbReference>
<feature type="compositionally biased region" description="Acidic residues" evidence="1">
    <location>
        <begin position="37"/>
        <end position="49"/>
    </location>
</feature>
<dbReference type="InParanoid" id="B4JRA0"/>